<dbReference type="AlphaFoldDB" id="A0A3D9JQJ3"/>
<dbReference type="InterPro" id="IPR024984">
    <property type="entry name" value="DUF3888"/>
</dbReference>
<dbReference type="Pfam" id="PF13027">
    <property type="entry name" value="DUF3888"/>
    <property type="match status" value="1"/>
</dbReference>
<dbReference type="EMBL" id="QRDZ01000013">
    <property type="protein sequence ID" value="RED76059.1"/>
    <property type="molecule type" value="Genomic_DNA"/>
</dbReference>
<dbReference type="RefSeq" id="WP_116061862.1">
    <property type="nucleotide sequence ID" value="NZ_QRDZ01000013.1"/>
</dbReference>
<comment type="caution">
    <text evidence="1">The sequence shown here is derived from an EMBL/GenBank/DDBJ whole genome shotgun (WGS) entry which is preliminary data.</text>
</comment>
<sequence>MKKLILMLLLLCGINGYMIEKMVEASATAASIKLDKPKEDSKELMFQDMLMLFLLPHIDKKIDEIYAKLLNYSPEIYPYFVEVKDVHRVNGFRGFHFSITLEVVPTVGPHIPVGKDILTFDISLQNPDNVELLSWKHLKDPQKSDFPPNWQDVLK</sequence>
<dbReference type="OrthoDB" id="1906683at2"/>
<evidence type="ECO:0000313" key="2">
    <source>
        <dbReference type="Proteomes" id="UP000256977"/>
    </source>
</evidence>
<protein>
    <submittedName>
        <fullName evidence="1">Uncharacterized protein DUF3888</fullName>
    </submittedName>
</protein>
<evidence type="ECO:0000313" key="1">
    <source>
        <dbReference type="EMBL" id="RED76059.1"/>
    </source>
</evidence>
<organism evidence="1 2">
    <name type="scientific">Cohnella phaseoli</name>
    <dbReference type="NCBI Taxonomy" id="456490"/>
    <lineage>
        <taxon>Bacteria</taxon>
        <taxon>Bacillati</taxon>
        <taxon>Bacillota</taxon>
        <taxon>Bacilli</taxon>
        <taxon>Bacillales</taxon>
        <taxon>Paenibacillaceae</taxon>
        <taxon>Cohnella</taxon>
    </lineage>
</organism>
<reference evidence="1 2" key="1">
    <citation type="submission" date="2018-07" db="EMBL/GenBank/DDBJ databases">
        <title>Genomic Encyclopedia of Type Strains, Phase III (KMG-III): the genomes of soil and plant-associated and newly described type strains.</title>
        <authorList>
            <person name="Whitman W."/>
        </authorList>
    </citation>
    <scope>NUCLEOTIDE SEQUENCE [LARGE SCALE GENOMIC DNA]</scope>
    <source>
        <strain evidence="1 2">CECT 7287</strain>
    </source>
</reference>
<dbReference type="Proteomes" id="UP000256977">
    <property type="component" value="Unassembled WGS sequence"/>
</dbReference>
<keyword evidence="2" id="KW-1185">Reference proteome</keyword>
<proteinExistence type="predicted"/>
<accession>A0A3D9JQJ3</accession>
<name>A0A3D9JQJ3_9BACL</name>
<gene>
    <name evidence="1" type="ORF">DFP98_113119</name>
</gene>